<protein>
    <submittedName>
        <fullName evidence="1">Uncharacterized protein</fullName>
    </submittedName>
</protein>
<accession>A0A8S5V0G5</accession>
<evidence type="ECO:0000313" key="1">
    <source>
        <dbReference type="EMBL" id="DAG00242.1"/>
    </source>
</evidence>
<sequence length="150" mass="17746">MKKEDKKVPDAPKRLWVRTYSLIHDSGLMSVGDVSYAEYWIGHKNKVPKDVRPWSYEEEEEYISLCQSWHEAKEVPEDLHTFIIGVSKNFTHPVLINLEKSCIHTFYDAHNISDKRKWNGIIRKDFRFAYWAYIKDLVPTIEEGGTKCKR</sequence>
<organism evidence="1">
    <name type="scientific">Podoviridae sp. ctJDl18</name>
    <dbReference type="NCBI Taxonomy" id="2825242"/>
    <lineage>
        <taxon>Viruses</taxon>
        <taxon>Duplodnaviria</taxon>
        <taxon>Heunggongvirae</taxon>
        <taxon>Uroviricota</taxon>
        <taxon>Caudoviricetes</taxon>
    </lineage>
</organism>
<dbReference type="EMBL" id="BK016178">
    <property type="protein sequence ID" value="DAG00242.1"/>
    <property type="molecule type" value="Genomic_DNA"/>
</dbReference>
<reference evidence="1" key="1">
    <citation type="journal article" date="2021" name="Proc. Natl. Acad. Sci. U.S.A.">
        <title>A Catalog of Tens of Thousands of Viruses from Human Metagenomes Reveals Hidden Associations with Chronic Diseases.</title>
        <authorList>
            <person name="Tisza M.J."/>
            <person name="Buck C.B."/>
        </authorList>
    </citation>
    <scope>NUCLEOTIDE SEQUENCE</scope>
    <source>
        <strain evidence="1">CtJDl18</strain>
    </source>
</reference>
<proteinExistence type="predicted"/>
<name>A0A8S5V0G5_9CAUD</name>